<dbReference type="Gene3D" id="3.40.930.10">
    <property type="entry name" value="Mannitol-specific EII, Chain A"/>
    <property type="match status" value="1"/>
</dbReference>
<dbReference type="PANTHER" id="PTHR30185">
    <property type="entry name" value="CRYPTIC BETA-GLUCOSIDE BGL OPERON ANTITERMINATOR"/>
    <property type="match status" value="1"/>
</dbReference>
<dbReference type="InterPro" id="IPR007737">
    <property type="entry name" value="Mga_HTH"/>
</dbReference>
<dbReference type="PROSITE" id="PS51099">
    <property type="entry name" value="PTS_EIIB_TYPE_2"/>
    <property type="match status" value="1"/>
</dbReference>
<dbReference type="Gene3D" id="3.40.50.2300">
    <property type="match status" value="1"/>
</dbReference>
<keyword evidence="2" id="KW-0677">Repeat</keyword>
<dbReference type="Proteomes" id="UP000036202">
    <property type="component" value="Chromosome"/>
</dbReference>
<evidence type="ECO:0000313" key="7">
    <source>
        <dbReference type="Proteomes" id="UP000036202"/>
    </source>
</evidence>
<evidence type="ECO:0000256" key="2">
    <source>
        <dbReference type="ARBA" id="ARBA00022737"/>
    </source>
</evidence>
<dbReference type="EMBL" id="CP011974">
    <property type="protein sequence ID" value="AKO90893.1"/>
    <property type="molecule type" value="Genomic_DNA"/>
</dbReference>
<dbReference type="GO" id="GO:0006355">
    <property type="term" value="P:regulation of DNA-templated transcription"/>
    <property type="evidence" value="ECO:0007669"/>
    <property type="project" value="InterPro"/>
</dbReference>
<sequence>MFITSREKEIIELIIKTSGKHTPFSIATFLNVSVRTVHRDLRAIERVLKNFDLTLERTSDNGLMIMGKNEHVFKLVQALMHIEPVDQSPQQRKLILLLSLIRGEESFKLQVLSRELGVSTTTLSSYLDELADWLKDFKVTLLRKRGVGVSLHGSEESKRKMLAAYLLMHFAEELIQDLFHTENFGNDKKEVLHYLKVPHLIKIKEAVNRTMQLSISKLADSDYIGLIVHICIAIQRTSDGFLLEEEYDNSIRFSHEYKLIEEICSDFIHSDQEALTEKDICFLTIIFKGSKLQEGYYIYNDSIILSSLIKKMIEEVSAQLHVNLEDDFSLFQGLLAHMEPSLFRIKQKMALFNPLTEDIRRKYPVLFMAVRNSLEKHFKEVSFPDDEVAYLVLHFGSALVLREEAIALKALIVCPTGIGTSKMLASRVKKEVIEIQYVEISSLMEIQNRDLSQYDVIISTVRLPFTHLDYILVTPLLNEDDVSSIHQFLQNHIGDLTKNKSYATIHYDEATFSSRLKKPFRNVLKEVEDVYRSMEAILNHFTVLHFKSPLSNHKEIIKKVVQQQEDKGLLSQKTEVVKKLEEREEKGGLGIPETGMALFHTKHSSIATLSFQIAHLEEACTVKGMDGKDMEVWNMLFMLAPENLSTRQQEILSLISTTLIEDKEAMMIFSSSNENIIRQKLEETFYEYLQNNLIKE</sequence>
<evidence type="ECO:0000256" key="5">
    <source>
        <dbReference type="ARBA" id="ARBA00023163"/>
    </source>
</evidence>
<dbReference type="InterPro" id="IPR016152">
    <property type="entry name" value="PTrfase/Anion_transptr"/>
</dbReference>
<name>A0A1X7GFT4_9BACI</name>
<dbReference type="Pfam" id="PF00359">
    <property type="entry name" value="PTS_EIIA_2"/>
    <property type="match status" value="1"/>
</dbReference>
<dbReference type="SUPFAM" id="SSF55804">
    <property type="entry name" value="Phoshotransferase/anion transport protein"/>
    <property type="match status" value="1"/>
</dbReference>
<dbReference type="Pfam" id="PF05043">
    <property type="entry name" value="Mga"/>
    <property type="match status" value="1"/>
</dbReference>
<dbReference type="SUPFAM" id="SSF63520">
    <property type="entry name" value="PTS-regulatory domain, PRD"/>
    <property type="match status" value="2"/>
</dbReference>
<dbReference type="GO" id="GO:0008982">
    <property type="term" value="F:protein-N(PI)-phosphohistidine-sugar phosphotransferase activity"/>
    <property type="evidence" value="ECO:0007669"/>
    <property type="project" value="InterPro"/>
</dbReference>
<evidence type="ECO:0000313" key="6">
    <source>
        <dbReference type="EMBL" id="AKO90893.1"/>
    </source>
</evidence>
<dbReference type="GeneID" id="93703952"/>
<keyword evidence="3" id="KW-0805">Transcription regulation</keyword>
<dbReference type="KEGG" id="beo:BEH_01300"/>
<keyword evidence="4" id="KW-0010">Activator</keyword>
<organism evidence="6 7">
    <name type="scientific">Priestia filamentosa</name>
    <dbReference type="NCBI Taxonomy" id="1402861"/>
    <lineage>
        <taxon>Bacteria</taxon>
        <taxon>Bacillati</taxon>
        <taxon>Bacillota</taxon>
        <taxon>Bacilli</taxon>
        <taxon>Bacillales</taxon>
        <taxon>Bacillaceae</taxon>
        <taxon>Priestia</taxon>
    </lineage>
</organism>
<dbReference type="PROSITE" id="PS51094">
    <property type="entry name" value="PTS_EIIA_TYPE_2"/>
    <property type="match status" value="1"/>
</dbReference>
<dbReference type="Gene3D" id="1.10.1790.10">
    <property type="entry name" value="PRD domain"/>
    <property type="match status" value="2"/>
</dbReference>
<dbReference type="InterPro" id="IPR003501">
    <property type="entry name" value="PTS_EIIB_2/3"/>
</dbReference>
<dbReference type="InterPro" id="IPR036634">
    <property type="entry name" value="PRD_sf"/>
</dbReference>
<evidence type="ECO:0000256" key="3">
    <source>
        <dbReference type="ARBA" id="ARBA00023015"/>
    </source>
</evidence>
<gene>
    <name evidence="6" type="ORF">BEH_01300</name>
</gene>
<keyword evidence="1" id="KW-0808">Transferase</keyword>
<dbReference type="InterPro" id="IPR013011">
    <property type="entry name" value="PTS_EIIB_2"/>
</dbReference>
<reference evidence="6 7" key="1">
    <citation type="journal article" date="2015" name="PLoS ONE">
        <title>Genome Sequence of Bacillus endophyticus and Analysis of Its Companion Mechanism in the Ketogulonigenium vulgare-Bacillus Strain Consortium.</title>
        <authorList>
            <person name="Jia N."/>
            <person name="Du J."/>
            <person name="Ding M.Z."/>
            <person name="Gao F."/>
            <person name="Yuan Y.J."/>
        </authorList>
    </citation>
    <scope>NUCLEOTIDE SEQUENCE [LARGE SCALE GENOMIC DNA]</scope>
    <source>
        <strain evidence="6 7">Hbe603</strain>
    </source>
</reference>
<keyword evidence="6" id="KW-0813">Transport</keyword>
<dbReference type="PANTHER" id="PTHR30185:SF18">
    <property type="entry name" value="TRANSCRIPTIONAL REGULATOR MTLR"/>
    <property type="match status" value="1"/>
</dbReference>
<dbReference type="CDD" id="cd05568">
    <property type="entry name" value="PTS_IIB_bgl_like"/>
    <property type="match status" value="1"/>
</dbReference>
<evidence type="ECO:0000256" key="1">
    <source>
        <dbReference type="ARBA" id="ARBA00022679"/>
    </source>
</evidence>
<dbReference type="Pfam" id="PF08279">
    <property type="entry name" value="HTH_11"/>
    <property type="match status" value="1"/>
</dbReference>
<dbReference type="RefSeq" id="WP_040059888.1">
    <property type="nucleotide sequence ID" value="NZ_CP011974.1"/>
</dbReference>
<accession>A0A0H4KRK1</accession>
<dbReference type="OrthoDB" id="9776005at2"/>
<accession>A0A1X7GFT4</accession>
<dbReference type="Pfam" id="PF02302">
    <property type="entry name" value="PTS_IIB"/>
    <property type="match status" value="1"/>
</dbReference>
<protein>
    <submittedName>
        <fullName evidence="6">Sugar transporter</fullName>
    </submittedName>
</protein>
<proteinExistence type="predicted"/>
<dbReference type="AlphaFoldDB" id="A0A1X7GFT4"/>
<dbReference type="InterPro" id="IPR013196">
    <property type="entry name" value="HTH_11"/>
</dbReference>
<dbReference type="PROSITE" id="PS51372">
    <property type="entry name" value="PRD_2"/>
    <property type="match status" value="2"/>
</dbReference>
<dbReference type="InterPro" id="IPR036095">
    <property type="entry name" value="PTS_EIIB-like_sf"/>
</dbReference>
<dbReference type="SUPFAM" id="SSF52794">
    <property type="entry name" value="PTS system IIB component-like"/>
    <property type="match status" value="1"/>
</dbReference>
<dbReference type="InterPro" id="IPR011608">
    <property type="entry name" value="PRD"/>
</dbReference>
<dbReference type="Pfam" id="PF00874">
    <property type="entry name" value="PRD"/>
    <property type="match status" value="2"/>
</dbReference>
<reference evidence="7" key="2">
    <citation type="submission" date="2015-06" db="EMBL/GenBank/DDBJ databases">
        <title>Genome Sequence of Bacillus endophyticus and Analysis of its Companion Mechanism in the Ketogulonigenium vulgare-Bacillus strain Consortium.</title>
        <authorList>
            <person name="Jia N."/>
            <person name="Du J."/>
            <person name="Ding M.-Z."/>
            <person name="Gao F."/>
            <person name="Yuan Y.-J."/>
        </authorList>
    </citation>
    <scope>NUCLEOTIDE SEQUENCE [LARGE SCALE GENOMIC DNA]</scope>
    <source>
        <strain evidence="7">Hbe603</strain>
    </source>
</reference>
<keyword evidence="5" id="KW-0804">Transcription</keyword>
<evidence type="ECO:0000256" key="4">
    <source>
        <dbReference type="ARBA" id="ARBA00023159"/>
    </source>
</evidence>
<dbReference type="InterPro" id="IPR002178">
    <property type="entry name" value="PTS_EIIA_type-2_dom"/>
</dbReference>
<keyword evidence="7" id="KW-1185">Reference proteome</keyword>
<dbReference type="GO" id="GO:0009401">
    <property type="term" value="P:phosphoenolpyruvate-dependent sugar phosphotransferase system"/>
    <property type="evidence" value="ECO:0007669"/>
    <property type="project" value="InterPro"/>
</dbReference>
<dbReference type="PATRIC" id="fig|135735.6.peg.234"/>
<dbReference type="InterPro" id="IPR050661">
    <property type="entry name" value="BglG_antiterminators"/>
</dbReference>
<keyword evidence="6" id="KW-0762">Sugar transport</keyword>